<keyword evidence="1" id="KW-1133">Transmembrane helix</keyword>
<keyword evidence="1" id="KW-0812">Transmembrane</keyword>
<name>A0A0A9FMZ7_ARUDO</name>
<protein>
    <submittedName>
        <fullName evidence="2">Uncharacterized protein</fullName>
    </submittedName>
</protein>
<reference evidence="2" key="2">
    <citation type="journal article" date="2015" name="Data Brief">
        <title>Shoot transcriptome of the giant reed, Arundo donax.</title>
        <authorList>
            <person name="Barrero R.A."/>
            <person name="Guerrero F.D."/>
            <person name="Moolhuijzen P."/>
            <person name="Goolsby J.A."/>
            <person name="Tidwell J."/>
            <person name="Bellgard S.E."/>
            <person name="Bellgard M.I."/>
        </authorList>
    </citation>
    <scope>NUCLEOTIDE SEQUENCE</scope>
    <source>
        <tissue evidence="2">Shoot tissue taken approximately 20 cm above the soil surface</tissue>
    </source>
</reference>
<dbReference type="EMBL" id="GBRH01183711">
    <property type="protein sequence ID" value="JAE14185.1"/>
    <property type="molecule type" value="Transcribed_RNA"/>
</dbReference>
<feature type="transmembrane region" description="Helical" evidence="1">
    <location>
        <begin position="18"/>
        <end position="37"/>
    </location>
</feature>
<evidence type="ECO:0000256" key="1">
    <source>
        <dbReference type="SAM" id="Phobius"/>
    </source>
</evidence>
<proteinExistence type="predicted"/>
<evidence type="ECO:0000313" key="2">
    <source>
        <dbReference type="EMBL" id="JAE14185.1"/>
    </source>
</evidence>
<dbReference type="AlphaFoldDB" id="A0A0A9FMZ7"/>
<sequence length="38" mass="4435">MHGIYECCCVYSQRARQLVMSCVVVIICMAYATWHRIP</sequence>
<keyword evidence="1" id="KW-0472">Membrane</keyword>
<organism evidence="2">
    <name type="scientific">Arundo donax</name>
    <name type="common">Giant reed</name>
    <name type="synonym">Donax arundinaceus</name>
    <dbReference type="NCBI Taxonomy" id="35708"/>
    <lineage>
        <taxon>Eukaryota</taxon>
        <taxon>Viridiplantae</taxon>
        <taxon>Streptophyta</taxon>
        <taxon>Embryophyta</taxon>
        <taxon>Tracheophyta</taxon>
        <taxon>Spermatophyta</taxon>
        <taxon>Magnoliopsida</taxon>
        <taxon>Liliopsida</taxon>
        <taxon>Poales</taxon>
        <taxon>Poaceae</taxon>
        <taxon>PACMAD clade</taxon>
        <taxon>Arundinoideae</taxon>
        <taxon>Arundineae</taxon>
        <taxon>Arundo</taxon>
    </lineage>
</organism>
<reference evidence="2" key="1">
    <citation type="submission" date="2014-09" db="EMBL/GenBank/DDBJ databases">
        <authorList>
            <person name="Magalhaes I.L.F."/>
            <person name="Oliveira U."/>
            <person name="Santos F.R."/>
            <person name="Vidigal T.H.D.A."/>
            <person name="Brescovit A.D."/>
            <person name="Santos A.J."/>
        </authorList>
    </citation>
    <scope>NUCLEOTIDE SEQUENCE</scope>
    <source>
        <tissue evidence="2">Shoot tissue taken approximately 20 cm above the soil surface</tissue>
    </source>
</reference>
<accession>A0A0A9FMZ7</accession>